<evidence type="ECO:0000313" key="2">
    <source>
        <dbReference type="EMBL" id="GEC76683.1"/>
    </source>
</evidence>
<dbReference type="PANTHER" id="PTHR30121">
    <property type="entry name" value="UNCHARACTERIZED PROTEIN YJGR-RELATED"/>
    <property type="match status" value="1"/>
</dbReference>
<evidence type="ECO:0000256" key="1">
    <source>
        <dbReference type="SAM" id="MobiDB-lite"/>
    </source>
</evidence>
<accession>A0A4Y4BDG1</accession>
<dbReference type="SUPFAM" id="SSF52540">
    <property type="entry name" value="P-loop containing nucleoside triphosphate hydrolases"/>
    <property type="match status" value="1"/>
</dbReference>
<dbReference type="InterPro" id="IPR051162">
    <property type="entry name" value="T4SS_component"/>
</dbReference>
<name>A0A4Y4BDG1_MICMQ</name>
<comment type="caution">
    <text evidence="2">The sequence shown here is derived from an EMBL/GenBank/DDBJ whole genome shotgun (WGS) entry which is preliminary data.</text>
</comment>
<dbReference type="InterPro" id="IPR027417">
    <property type="entry name" value="P-loop_NTPase"/>
</dbReference>
<proteinExistence type="predicted"/>
<dbReference type="Proteomes" id="UP000317410">
    <property type="component" value="Unassembled WGS sequence"/>
</dbReference>
<feature type="compositionally biased region" description="Basic and acidic residues" evidence="1">
    <location>
        <begin position="8"/>
        <end position="20"/>
    </location>
</feature>
<gene>
    <name evidence="2" type="ORF">MLI01_28280</name>
</gene>
<organism evidence="2 3">
    <name type="scientific">Microbacterium maritypicum</name>
    <name type="common">Microbacterium liquefaciens</name>
    <dbReference type="NCBI Taxonomy" id="33918"/>
    <lineage>
        <taxon>Bacteria</taxon>
        <taxon>Bacillati</taxon>
        <taxon>Actinomycetota</taxon>
        <taxon>Actinomycetes</taxon>
        <taxon>Micrococcales</taxon>
        <taxon>Microbacteriaceae</taxon>
        <taxon>Microbacterium</taxon>
    </lineage>
</organism>
<dbReference type="Gene3D" id="3.40.50.300">
    <property type="entry name" value="P-loop containing nucleotide triphosphate hydrolases"/>
    <property type="match status" value="2"/>
</dbReference>
<feature type="region of interest" description="Disordered" evidence="1">
    <location>
        <begin position="1"/>
        <end position="20"/>
    </location>
</feature>
<dbReference type="EMBL" id="BJNQ01000024">
    <property type="protein sequence ID" value="GEC76683.1"/>
    <property type="molecule type" value="Genomic_DNA"/>
</dbReference>
<sequence length="560" mass="62413">MTMTRAQRRQDADPGELRLTPREVQRLERRMRPPAATPLQRWLQFLDRTRTQRRRALGRAGRRGWRTSGTGRMPWIEPLPEAQGTTVQVCGLWPFIAGSSDLPVGVPLGKNLLKGTVVCADPISWFLANLINQPSCFVLGRPGLGKSTLVRRIVTVLEAWGHIPMVLSDTKPDYVDLIDAQGGQVFHLGPGQETINILDFSELLRELAQIPDDDLRGDAPRREAIDAMKRRRSTLVIGLLELGRDARISEKERSMVVEGLRVLDEEFDIEKEGRQPRISDLVRLVRDRHPRLAAIAQDRGDADRYAERTELLVDGLIALTASGVYGSIFDGDSTVQIEAGRPVVFDLSSIDDGDLTLQAAVQAVTWSFGSAVVDAEKYLADAKLRPRRHYFLVMDELWRMLRASSAMVFFVDALTRLNRARGIAQAMITHTMDDLKLSSDELTTIAWGFVARSAMVFIGGLAQSEMGNLEQVFAMSAREKAMIMDWSADGSLNPHTGQQAIPPGRGKFLLKIGKKPGTPFELELTPAEMDVNNTNRAWTDAAERFRQNAVRVTETLEEAA</sequence>
<dbReference type="PANTHER" id="PTHR30121:SF6">
    <property type="entry name" value="SLR6007 PROTEIN"/>
    <property type="match status" value="1"/>
</dbReference>
<reference evidence="2 3" key="1">
    <citation type="submission" date="2019-06" db="EMBL/GenBank/DDBJ databases">
        <title>Whole genome shotgun sequence of Microbacterium liquefaciens NBRC 15037.</title>
        <authorList>
            <person name="Hosoyama A."/>
            <person name="Uohara A."/>
            <person name="Ohji S."/>
            <person name="Ichikawa N."/>
        </authorList>
    </citation>
    <scope>NUCLEOTIDE SEQUENCE [LARGE SCALE GENOMIC DNA]</scope>
    <source>
        <strain evidence="2 3">NBRC 15037</strain>
    </source>
</reference>
<protein>
    <submittedName>
        <fullName evidence="2">ATPase</fullName>
    </submittedName>
</protein>
<dbReference type="AlphaFoldDB" id="A0A4Y4BDG1"/>
<evidence type="ECO:0000313" key="3">
    <source>
        <dbReference type="Proteomes" id="UP000317410"/>
    </source>
</evidence>